<feature type="region of interest" description="Disordered" evidence="1">
    <location>
        <begin position="1"/>
        <end position="60"/>
    </location>
</feature>
<protein>
    <submittedName>
        <fullName evidence="2">Uncharacterized protein</fullName>
    </submittedName>
</protein>
<organism evidence="2">
    <name type="scientific">Corethron hystrix</name>
    <dbReference type="NCBI Taxonomy" id="216773"/>
    <lineage>
        <taxon>Eukaryota</taxon>
        <taxon>Sar</taxon>
        <taxon>Stramenopiles</taxon>
        <taxon>Ochrophyta</taxon>
        <taxon>Bacillariophyta</taxon>
        <taxon>Coscinodiscophyceae</taxon>
        <taxon>Corethrophycidae</taxon>
        <taxon>Corethrales</taxon>
        <taxon>Corethraceae</taxon>
        <taxon>Corethron</taxon>
    </lineage>
</organism>
<dbReference type="EMBL" id="HBFR01007218">
    <property type="protein sequence ID" value="CAD8878010.1"/>
    <property type="molecule type" value="Transcribed_RNA"/>
</dbReference>
<reference evidence="2" key="1">
    <citation type="submission" date="2021-01" db="EMBL/GenBank/DDBJ databases">
        <authorList>
            <person name="Corre E."/>
            <person name="Pelletier E."/>
            <person name="Niang G."/>
            <person name="Scheremetjew M."/>
            <person name="Finn R."/>
            <person name="Kale V."/>
            <person name="Holt S."/>
            <person name="Cochrane G."/>
            <person name="Meng A."/>
            <person name="Brown T."/>
            <person name="Cohen L."/>
        </authorList>
    </citation>
    <scope>NUCLEOTIDE SEQUENCE</scope>
    <source>
        <strain evidence="2">308</strain>
    </source>
</reference>
<feature type="compositionally biased region" description="Low complexity" evidence="1">
    <location>
        <begin position="30"/>
        <end position="41"/>
    </location>
</feature>
<gene>
    <name evidence="2" type="ORF">CHYS00102_LOCUS5194</name>
</gene>
<proteinExistence type="predicted"/>
<accession>A0A7S1B868</accession>
<evidence type="ECO:0000256" key="1">
    <source>
        <dbReference type="SAM" id="MobiDB-lite"/>
    </source>
</evidence>
<dbReference type="AlphaFoldDB" id="A0A7S1B868"/>
<feature type="compositionally biased region" description="Basic and acidic residues" evidence="1">
    <location>
        <begin position="46"/>
        <end position="60"/>
    </location>
</feature>
<sequence>MNEFLPTMQYNRIHKKSYMEQPNSDGRPGSSSASKSNMVSSGRRASCGEEDRYPSSRRDFGPLSQTLLSLWIRSTTSCSRTHPRSAASRAASRLLVDRPGLRRDRVTKGGRSCSDVRVLSISFRSSYYHLSFRA</sequence>
<name>A0A7S1B868_9STRA</name>
<evidence type="ECO:0000313" key="2">
    <source>
        <dbReference type="EMBL" id="CAD8878010.1"/>
    </source>
</evidence>